<gene>
    <name evidence="5" type="ORF">SAMN02745728_01822</name>
</gene>
<dbReference type="PIRSF" id="PIRSF006470">
    <property type="entry name" value="DctB"/>
    <property type="match status" value="1"/>
</dbReference>
<dbReference type="CDD" id="cd13603">
    <property type="entry name" value="PBP2_TRAP_Siap_TeaA_like"/>
    <property type="match status" value="1"/>
</dbReference>
<feature type="signal peptide" evidence="4">
    <location>
        <begin position="1"/>
        <end position="24"/>
    </location>
</feature>
<dbReference type="GO" id="GO:0055085">
    <property type="term" value="P:transmembrane transport"/>
    <property type="evidence" value="ECO:0007669"/>
    <property type="project" value="InterPro"/>
</dbReference>
<feature type="chain" id="PRO_5012568294" evidence="4">
    <location>
        <begin position="25"/>
        <end position="333"/>
    </location>
</feature>
<dbReference type="Gene3D" id="3.40.190.170">
    <property type="entry name" value="Bacterial extracellular solute-binding protein, family 7"/>
    <property type="match status" value="1"/>
</dbReference>
<sequence>MFKHVKRIVMAMFLAAIMIQPAQAEVVMKLAHGNVADPSDPYQVLALKFKELVEASGVDVKVEIFPGGQIGAEQNAFQDVQTNIIQATVLASNNVSSFATSYSALDLPFLFTSNEEFAKVLKENEADLVRVMIAESDVRPVAWGVQGFRVLSNSKKPVKTINDIKGLKIRLPNNAIQLATFRAWGSDGVPLAFGELFSALQQGVVDGLEMTYISLASLKFYEVQKYVTDLRYKLAINPLVVSEMWFEKQSPKVQEAIIKAGREATAYAIAEAAKMDEAGKKILLANGMVLDGRPSDEQVWIDKSRAIWPDYYKLIKDEKLFNGILKTLNIKKP</sequence>
<protein>
    <submittedName>
        <fullName evidence="5">Tripartite ATP-independent transporter solute receptor, DctP family</fullName>
    </submittedName>
</protein>
<dbReference type="STRING" id="1121455.SAMN02745728_01822"/>
<keyword evidence="3 4" id="KW-0732">Signal</keyword>
<dbReference type="GO" id="GO:0030288">
    <property type="term" value="C:outer membrane-bounded periplasmic space"/>
    <property type="evidence" value="ECO:0007669"/>
    <property type="project" value="InterPro"/>
</dbReference>
<comment type="similarity">
    <text evidence="1">Belongs to the bacterial solute-binding protein 7 family.</text>
</comment>
<evidence type="ECO:0000256" key="3">
    <source>
        <dbReference type="ARBA" id="ARBA00022729"/>
    </source>
</evidence>
<name>A0A1M7TBM1_9BACT</name>
<evidence type="ECO:0000256" key="2">
    <source>
        <dbReference type="ARBA" id="ARBA00022448"/>
    </source>
</evidence>
<dbReference type="Proteomes" id="UP000186469">
    <property type="component" value="Unassembled WGS sequence"/>
</dbReference>
<keyword evidence="2" id="KW-0813">Transport</keyword>
<evidence type="ECO:0000313" key="5">
    <source>
        <dbReference type="EMBL" id="SHN68144.1"/>
    </source>
</evidence>
<evidence type="ECO:0000256" key="1">
    <source>
        <dbReference type="ARBA" id="ARBA00009023"/>
    </source>
</evidence>
<dbReference type="AlphaFoldDB" id="A0A1M7TBM1"/>
<reference evidence="5 6" key="1">
    <citation type="submission" date="2016-12" db="EMBL/GenBank/DDBJ databases">
        <authorList>
            <person name="Song W.-J."/>
            <person name="Kurnit D.M."/>
        </authorList>
    </citation>
    <scope>NUCLEOTIDE SEQUENCE [LARGE SCALE GENOMIC DNA]</scope>
    <source>
        <strain evidence="5 6">DSM 11393</strain>
    </source>
</reference>
<dbReference type="InterPro" id="IPR018389">
    <property type="entry name" value="DctP_fam"/>
</dbReference>
<evidence type="ECO:0000256" key="4">
    <source>
        <dbReference type="SAM" id="SignalP"/>
    </source>
</evidence>
<dbReference type="PANTHER" id="PTHR33376:SF7">
    <property type="entry name" value="C4-DICARBOXYLATE-BINDING PROTEIN DCTB"/>
    <property type="match status" value="1"/>
</dbReference>
<dbReference type="NCBIfam" id="TIGR00787">
    <property type="entry name" value="dctP"/>
    <property type="match status" value="1"/>
</dbReference>
<organism evidence="5 6">
    <name type="scientific">Desulfovibrio litoralis DSM 11393</name>
    <dbReference type="NCBI Taxonomy" id="1121455"/>
    <lineage>
        <taxon>Bacteria</taxon>
        <taxon>Pseudomonadati</taxon>
        <taxon>Thermodesulfobacteriota</taxon>
        <taxon>Desulfovibrionia</taxon>
        <taxon>Desulfovibrionales</taxon>
        <taxon>Desulfovibrionaceae</taxon>
        <taxon>Desulfovibrio</taxon>
    </lineage>
</organism>
<proteinExistence type="inferred from homology"/>
<dbReference type="InterPro" id="IPR038404">
    <property type="entry name" value="TRAP_DctP_sf"/>
</dbReference>
<dbReference type="SUPFAM" id="SSF53850">
    <property type="entry name" value="Periplasmic binding protein-like II"/>
    <property type="match status" value="1"/>
</dbReference>
<dbReference type="RefSeq" id="WP_072697504.1">
    <property type="nucleotide sequence ID" value="NZ_FRDI01000009.1"/>
</dbReference>
<dbReference type="OrthoDB" id="8690069at2"/>
<dbReference type="EMBL" id="FRDI01000009">
    <property type="protein sequence ID" value="SHN68144.1"/>
    <property type="molecule type" value="Genomic_DNA"/>
</dbReference>
<accession>A0A1M7TBM1</accession>
<evidence type="ECO:0000313" key="6">
    <source>
        <dbReference type="Proteomes" id="UP000186469"/>
    </source>
</evidence>
<dbReference type="InterPro" id="IPR004682">
    <property type="entry name" value="TRAP_DctP"/>
</dbReference>
<keyword evidence="6" id="KW-1185">Reference proteome</keyword>
<keyword evidence="5" id="KW-0675">Receptor</keyword>
<dbReference type="Pfam" id="PF03480">
    <property type="entry name" value="DctP"/>
    <property type="match status" value="1"/>
</dbReference>
<dbReference type="NCBIfam" id="NF037995">
    <property type="entry name" value="TRAP_S1"/>
    <property type="match status" value="1"/>
</dbReference>
<dbReference type="PANTHER" id="PTHR33376">
    <property type="match status" value="1"/>
</dbReference>